<evidence type="ECO:0000313" key="3">
    <source>
        <dbReference type="Proteomes" id="UP000275348"/>
    </source>
</evidence>
<protein>
    <submittedName>
        <fullName evidence="2">Uncharacterized protein</fullName>
    </submittedName>
</protein>
<keyword evidence="1" id="KW-0472">Membrane</keyword>
<evidence type="ECO:0000313" key="2">
    <source>
        <dbReference type="EMBL" id="RLZ09875.1"/>
    </source>
</evidence>
<gene>
    <name evidence="2" type="ORF">EAH69_07430</name>
</gene>
<dbReference type="AlphaFoldDB" id="A0A3L9M9Y3"/>
<sequence>MSQNPLDSLNEIKSMMQRTTKFTSISGWSGIWVGTVGLIAAAIAYFIILESKLNLYSLQPDNRRDLLLVVLALITLLIACLGGFYFMIKKSKNDQVKFINPTTKRILKRFIFVLVIGGFLCLALYKHLSFVYIAPATLLFYGMALLNVERDTVVEIKYLAYTEIFLGLLAFLFIANGLAFWSLGFGLVHIIFGVWMVRKYDYKV</sequence>
<dbReference type="Gene3D" id="1.20.950.20">
    <property type="entry name" value="Transmembrane di-heme cytochromes, Chain C"/>
    <property type="match status" value="1"/>
</dbReference>
<feature type="transmembrane region" description="Helical" evidence="1">
    <location>
        <begin position="109"/>
        <end position="125"/>
    </location>
</feature>
<name>A0A3L9M9Y3_9FLAO</name>
<keyword evidence="1" id="KW-1133">Transmembrane helix</keyword>
<reference evidence="2 3" key="1">
    <citation type="submission" date="2018-10" db="EMBL/GenBank/DDBJ databases">
        <authorList>
            <person name="Chen X."/>
        </authorList>
    </citation>
    <scope>NUCLEOTIDE SEQUENCE [LARGE SCALE GENOMIC DNA]</scope>
    <source>
        <strain evidence="2 3">YIM 102668</strain>
    </source>
</reference>
<dbReference type="EMBL" id="RDOJ01000008">
    <property type="protein sequence ID" value="RLZ09875.1"/>
    <property type="molecule type" value="Genomic_DNA"/>
</dbReference>
<proteinExistence type="predicted"/>
<dbReference type="RefSeq" id="WP_121934557.1">
    <property type="nucleotide sequence ID" value="NZ_RDOJ01000008.1"/>
</dbReference>
<keyword evidence="1" id="KW-0812">Transmembrane</keyword>
<accession>A0A3L9M9Y3</accession>
<feature type="transmembrane region" description="Helical" evidence="1">
    <location>
        <begin position="180"/>
        <end position="197"/>
    </location>
</feature>
<feature type="transmembrane region" description="Helical" evidence="1">
    <location>
        <begin position="25"/>
        <end position="48"/>
    </location>
</feature>
<keyword evidence="3" id="KW-1185">Reference proteome</keyword>
<evidence type="ECO:0000256" key="1">
    <source>
        <dbReference type="SAM" id="Phobius"/>
    </source>
</evidence>
<dbReference type="Proteomes" id="UP000275348">
    <property type="component" value="Unassembled WGS sequence"/>
</dbReference>
<organism evidence="2 3">
    <name type="scientific">Faecalibacter macacae</name>
    <dbReference type="NCBI Taxonomy" id="1859289"/>
    <lineage>
        <taxon>Bacteria</taxon>
        <taxon>Pseudomonadati</taxon>
        <taxon>Bacteroidota</taxon>
        <taxon>Flavobacteriia</taxon>
        <taxon>Flavobacteriales</taxon>
        <taxon>Weeksellaceae</taxon>
        <taxon>Faecalibacter</taxon>
    </lineage>
</organism>
<comment type="caution">
    <text evidence="2">The sequence shown here is derived from an EMBL/GenBank/DDBJ whole genome shotgun (WGS) entry which is preliminary data.</text>
</comment>
<dbReference type="OrthoDB" id="1120881at2"/>
<feature type="transmembrane region" description="Helical" evidence="1">
    <location>
        <begin position="68"/>
        <end position="88"/>
    </location>
</feature>